<evidence type="ECO:0000256" key="1">
    <source>
        <dbReference type="SAM" id="MobiDB-lite"/>
    </source>
</evidence>
<proteinExistence type="predicted"/>
<evidence type="ECO:0000313" key="2">
    <source>
        <dbReference type="EMBL" id="TMU56792.1"/>
    </source>
</evidence>
<gene>
    <name evidence="2" type="ORF">FGG15_04405</name>
</gene>
<dbReference type="NCBIfam" id="TIGR03519">
    <property type="entry name" value="T9SS_PorP_fam"/>
    <property type="match status" value="1"/>
</dbReference>
<feature type="region of interest" description="Disordered" evidence="1">
    <location>
        <begin position="329"/>
        <end position="367"/>
    </location>
</feature>
<dbReference type="Proteomes" id="UP000751614">
    <property type="component" value="Unassembled WGS sequence"/>
</dbReference>
<dbReference type="EMBL" id="VCNI01000001">
    <property type="protein sequence ID" value="TMU56792.1"/>
    <property type="molecule type" value="Genomic_DNA"/>
</dbReference>
<organism evidence="2 3">
    <name type="scientific">Flagellimonas algicola</name>
    <dbReference type="NCBI Taxonomy" id="2583815"/>
    <lineage>
        <taxon>Bacteria</taxon>
        <taxon>Pseudomonadati</taxon>
        <taxon>Bacteroidota</taxon>
        <taxon>Flavobacteriia</taxon>
        <taxon>Flavobacteriales</taxon>
        <taxon>Flavobacteriaceae</taxon>
        <taxon>Flagellimonas</taxon>
    </lineage>
</organism>
<evidence type="ECO:0000313" key="3">
    <source>
        <dbReference type="Proteomes" id="UP000751614"/>
    </source>
</evidence>
<protein>
    <submittedName>
        <fullName evidence="2">Type IX secretion system membrane protein PorP/SprF</fullName>
    </submittedName>
</protein>
<dbReference type="Pfam" id="PF11751">
    <property type="entry name" value="PorP_SprF"/>
    <property type="match status" value="1"/>
</dbReference>
<reference evidence="2 3" key="1">
    <citation type="submission" date="2019-05" db="EMBL/GenBank/DDBJ databases">
        <title>Flagellimonas sp. AsT0115, sp. nov., isolated from a marine red algae, Asparagopsis taxiformis.</title>
        <authorList>
            <person name="Kim J."/>
            <person name="Jeong S.E."/>
            <person name="Jeon C.O."/>
        </authorList>
    </citation>
    <scope>NUCLEOTIDE SEQUENCE [LARGE SCALE GENOMIC DNA]</scope>
    <source>
        <strain evidence="2 3">AsT0115</strain>
    </source>
</reference>
<accession>A0ABY2WP66</accession>
<comment type="caution">
    <text evidence="2">The sequence shown here is derived from an EMBL/GenBank/DDBJ whole genome shotgun (WGS) entry which is preliminary data.</text>
</comment>
<sequence>MLKHLAWLLLLLPVSILRSQERTLPADFRQHNLSQFNASLLNPTFALDWNRPNAMSIWTRWQWQTVDGDPTTIFTNYTQLINSNAAAGVGFLQHNTGTFLNTGLNLNYVHAFPLENNIRIVVGANMFGFREKLADDRFIPNPDIELPELETTNDFILTFSPAVRLQVNQFNLGLSIENAIDVNFSESASGRGDGGTAVVGTISNDFPVSLFNGLGQSFVRPLLYLKSVPDGDTQFGINGLLSTSSFWVQGGYNSFYGISGGVGVTFANQFSIGGLIEKGTDNTLRDEKSTFELILSYHGAASDNRKKVVDFDWENDDELARLRMQEEEVRKQELENQKQEAENKRQEEENRKQEEENRKLKDEERRQLEEENRLAAELKRKEQERTAVEAKKKQDSIAAAALDTARLLAEQRRKDSIAKVQNEKVELQGNEKYEEVTSADGLEPGFYLIANVFGTKKYHDAFMTKLTKDGLNPKSFFRALNKYRYVYLGRYNTMNEARRARDSKLDGKYPDKTWIFRVRAK</sequence>
<dbReference type="RefSeq" id="WP_138833607.1">
    <property type="nucleotide sequence ID" value="NZ_VCNI01000001.1"/>
</dbReference>
<keyword evidence="3" id="KW-1185">Reference proteome</keyword>
<name>A0ABY2WP66_9FLAO</name>
<dbReference type="InterPro" id="IPR019861">
    <property type="entry name" value="PorP/SprF_Bacteroidetes"/>
</dbReference>